<dbReference type="AlphaFoldDB" id="A0A7K3M6M8"/>
<feature type="active site" description="Proton acceptor; via carboxylate" evidence="4">
    <location>
        <position position="408"/>
    </location>
</feature>
<comment type="similarity">
    <text evidence="1 4">Belongs to the acetyltransferase Eis family.</text>
</comment>
<dbReference type="EMBL" id="WLZY01000005">
    <property type="protein sequence ID" value="NDL58697.1"/>
    <property type="molecule type" value="Genomic_DNA"/>
</dbReference>
<dbReference type="HAMAP" id="MF_01812">
    <property type="entry name" value="Eis"/>
    <property type="match status" value="1"/>
</dbReference>
<proteinExistence type="inferred from homology"/>
<protein>
    <submittedName>
        <fullName evidence="6">GNAT family N-acetyltransferase</fullName>
    </submittedName>
</protein>
<evidence type="ECO:0000256" key="2">
    <source>
        <dbReference type="ARBA" id="ARBA00022679"/>
    </source>
</evidence>
<dbReference type="Proteomes" id="UP000460435">
    <property type="component" value="Unassembled WGS sequence"/>
</dbReference>
<dbReference type="SUPFAM" id="SSF55718">
    <property type="entry name" value="SCP-like"/>
    <property type="match status" value="1"/>
</dbReference>
<accession>A0A7K3M6M8</accession>
<evidence type="ECO:0000256" key="4">
    <source>
        <dbReference type="HAMAP-Rule" id="MF_01812"/>
    </source>
</evidence>
<dbReference type="Pfam" id="PF17668">
    <property type="entry name" value="Acetyltransf_17"/>
    <property type="match status" value="1"/>
</dbReference>
<dbReference type="SUPFAM" id="SSF55729">
    <property type="entry name" value="Acyl-CoA N-acyltransferases (Nat)"/>
    <property type="match status" value="1"/>
</dbReference>
<dbReference type="GO" id="GO:0034069">
    <property type="term" value="F:aminoglycoside N-acetyltransferase activity"/>
    <property type="evidence" value="ECO:0007669"/>
    <property type="project" value="TreeGrafter"/>
</dbReference>
<organism evidence="6 7">
    <name type="scientific">Phytoactinopolyspora mesophila</name>
    <dbReference type="NCBI Taxonomy" id="2650750"/>
    <lineage>
        <taxon>Bacteria</taxon>
        <taxon>Bacillati</taxon>
        <taxon>Actinomycetota</taxon>
        <taxon>Actinomycetes</taxon>
        <taxon>Jiangellales</taxon>
        <taxon>Jiangellaceae</taxon>
        <taxon>Phytoactinopolyspora</taxon>
    </lineage>
</organism>
<dbReference type="InterPro" id="IPR022902">
    <property type="entry name" value="NAcTrfase_Eis"/>
</dbReference>
<name>A0A7K3M6M8_9ACTN</name>
<evidence type="ECO:0000256" key="1">
    <source>
        <dbReference type="ARBA" id="ARBA00009213"/>
    </source>
</evidence>
<evidence type="ECO:0000259" key="5">
    <source>
        <dbReference type="PROSITE" id="PS51186"/>
    </source>
</evidence>
<dbReference type="InterPro" id="IPR016181">
    <property type="entry name" value="Acyl_CoA_acyltransferase"/>
</dbReference>
<evidence type="ECO:0000313" key="7">
    <source>
        <dbReference type="Proteomes" id="UP000460435"/>
    </source>
</evidence>
<reference evidence="6 7" key="1">
    <citation type="submission" date="2019-11" db="EMBL/GenBank/DDBJ databases">
        <authorList>
            <person name="Li X.-J."/>
            <person name="Feng X.-M."/>
        </authorList>
    </citation>
    <scope>NUCLEOTIDE SEQUENCE [LARGE SCALE GENOMIC DNA]</scope>
    <source>
        <strain evidence="6 7">XMNu-373</strain>
    </source>
</reference>
<keyword evidence="7" id="KW-1185">Reference proteome</keyword>
<comment type="subunit">
    <text evidence="4">Homohexamer; trimer of dimers.</text>
</comment>
<dbReference type="Pfam" id="PF13527">
    <property type="entry name" value="Acetyltransf_9"/>
    <property type="match status" value="1"/>
</dbReference>
<dbReference type="Pfam" id="PF13530">
    <property type="entry name" value="SCP2_2"/>
    <property type="match status" value="1"/>
</dbReference>
<keyword evidence="2 4" id="KW-0808">Transferase</keyword>
<feature type="binding site" evidence="4">
    <location>
        <begin position="82"/>
        <end position="84"/>
    </location>
    <ligand>
        <name>acetyl-CoA</name>
        <dbReference type="ChEBI" id="CHEBI:57288"/>
    </ligand>
</feature>
<dbReference type="PANTHER" id="PTHR37817">
    <property type="entry name" value="N-ACETYLTRANSFERASE EIS"/>
    <property type="match status" value="1"/>
</dbReference>
<dbReference type="CDD" id="cd04301">
    <property type="entry name" value="NAT_SF"/>
    <property type="match status" value="1"/>
</dbReference>
<dbReference type="RefSeq" id="WP_162451385.1">
    <property type="nucleotide sequence ID" value="NZ_WLZY01000005.1"/>
</dbReference>
<dbReference type="Gene3D" id="3.40.630.30">
    <property type="match status" value="2"/>
</dbReference>
<feature type="binding site" evidence="4">
    <location>
        <begin position="119"/>
        <end position="120"/>
    </location>
    <ligand>
        <name>acetyl-CoA</name>
        <dbReference type="ChEBI" id="CHEBI:57288"/>
    </ligand>
</feature>
<dbReference type="Gene3D" id="3.30.1050.10">
    <property type="entry name" value="SCP2 sterol-binding domain"/>
    <property type="match status" value="1"/>
</dbReference>
<evidence type="ECO:0000313" key="6">
    <source>
        <dbReference type="EMBL" id="NDL58697.1"/>
    </source>
</evidence>
<dbReference type="InterPro" id="IPR041380">
    <property type="entry name" value="Acetyltransf_17"/>
</dbReference>
<gene>
    <name evidence="6" type="ORF">F7O44_16635</name>
</gene>
<feature type="domain" description="N-acetyltransferase" evidence="5">
    <location>
        <begin position="5"/>
        <end position="148"/>
    </location>
</feature>
<feature type="binding site" evidence="4">
    <location>
        <begin position="90"/>
        <end position="95"/>
    </location>
    <ligand>
        <name>acetyl-CoA</name>
        <dbReference type="ChEBI" id="CHEBI:57288"/>
    </ligand>
</feature>
<comment type="caution">
    <text evidence="6">The sequence shown here is derived from an EMBL/GenBank/DDBJ whole genome shotgun (WGS) entry which is preliminary data.</text>
</comment>
<dbReference type="PANTHER" id="PTHR37817:SF1">
    <property type="entry name" value="N-ACETYLTRANSFERASE EIS"/>
    <property type="match status" value="1"/>
</dbReference>
<dbReference type="GO" id="GO:0030649">
    <property type="term" value="P:aminoglycoside antibiotic catabolic process"/>
    <property type="evidence" value="ECO:0007669"/>
    <property type="project" value="TreeGrafter"/>
</dbReference>
<keyword evidence="3 4" id="KW-0012">Acyltransferase</keyword>
<dbReference type="InterPro" id="IPR025559">
    <property type="entry name" value="Eis_dom"/>
</dbReference>
<dbReference type="InterPro" id="IPR000182">
    <property type="entry name" value="GNAT_dom"/>
</dbReference>
<feature type="active site" description="Proton donor" evidence="4">
    <location>
        <position position="124"/>
    </location>
</feature>
<dbReference type="InterPro" id="IPR036527">
    <property type="entry name" value="SCP2_sterol-bd_dom_sf"/>
</dbReference>
<sequence>MSADLELRTATAADAEARGRLLASTFLDDYEEASFRRHQMVDELDRTHIVVDGSEQVATAGVLSRDLSVPGAVTPAAHVTGVVVAPTHRRRGLLSRLMDVQLRAVRERGTEPIAALWASEGAIYGRYGYGIASWHVDYRIPTSETTLPGSTPPGRLRAVTPAEAHRQVAEVFDRFRRRTPGVSDRRDRWWEYLTADPETRRRGMSALRGVVYEEDGETLGYAWWRAKSQWSTSGPDGEVGVSEVVAENTEAYAALWRFLMNIDLTRTVTYRFATTDEPLAFLVDNAKPLATGVRPGLWVRVVDVAAALSTRRYAAPIDAVLEITDARLPENAGRWHLVGDMSSAKCSSTDIMPDLTLDVGELGAAYLGGTSLASLAAAGLVTEHQRGALYAASTAFGWHRQPAPIEVF</sequence>
<dbReference type="InterPro" id="IPR051554">
    <property type="entry name" value="Acetyltransferase_Eis"/>
</dbReference>
<dbReference type="NCBIfam" id="NF002367">
    <property type="entry name" value="PRK01346.1-4"/>
    <property type="match status" value="1"/>
</dbReference>
<evidence type="ECO:0000256" key="3">
    <source>
        <dbReference type="ARBA" id="ARBA00023315"/>
    </source>
</evidence>
<dbReference type="PROSITE" id="PS51186">
    <property type="entry name" value="GNAT"/>
    <property type="match status" value="1"/>
</dbReference>